<dbReference type="RefSeq" id="WP_101031437.1">
    <property type="nucleotide sequence ID" value="NZ_PIWS01000015.1"/>
</dbReference>
<reference evidence="1" key="1">
    <citation type="submission" date="2024-06" db="EMBL/GenBank/DDBJ databases">
        <title>Prevalence and characterization of methicillin-resistant Macrococcus spp. in food producing animals and meat in Switzerland in 2019.</title>
        <authorList>
            <person name="Keller J.E."/>
            <person name="Schwendener S."/>
            <person name="Neuenschwander J."/>
            <person name="Overesch G."/>
            <person name="Perreten V."/>
        </authorList>
    </citation>
    <scope>NUCLEOTIDE SEQUENCE</scope>
    <source>
        <strain evidence="1">19Msa0499</strain>
        <plasmid evidence="1">p19Msa0499_10</plasmid>
    </source>
</reference>
<keyword evidence="1" id="KW-0614">Plasmid</keyword>
<dbReference type="AlphaFoldDB" id="A0A8F8QVS7"/>
<organism evidence="1">
    <name type="scientific">Macrococcoides caseolyticum</name>
    <dbReference type="NCBI Taxonomy" id="69966"/>
    <lineage>
        <taxon>Bacteria</taxon>
        <taxon>Bacillati</taxon>
        <taxon>Bacillota</taxon>
        <taxon>Bacilli</taxon>
        <taxon>Bacillales</taxon>
        <taxon>Staphylococcaceae</taxon>
        <taxon>Macrococcoides</taxon>
    </lineage>
</organism>
<name>A0A8F8QVS7_9STAP</name>
<sequence length="135" mass="16474">MINKYEAIRQEAVKYIKNDNLYVDLYEDMEDYMEQLDIIDEDEREDVLERIDIQGSFYSIERLGMNIDEATIVDTKSITTHYDLLKYIDEEDKYRRKKPKRELLYISRERIDEFKDIYSRYFEGKDFSKCPYSPS</sequence>
<accession>A0A8F8QVS7</accession>
<dbReference type="EMBL" id="CP079970">
    <property type="protein sequence ID" value="QYA38912.1"/>
    <property type="molecule type" value="Genomic_DNA"/>
</dbReference>
<evidence type="ECO:0000313" key="1">
    <source>
        <dbReference type="EMBL" id="QYA38912.1"/>
    </source>
</evidence>
<gene>
    <name evidence="1" type="ORF">KYI07_11945</name>
</gene>
<proteinExistence type="predicted"/>
<geneLocation type="plasmid" evidence="1">
    <name>p19Msa0499_10</name>
</geneLocation>
<protein>
    <submittedName>
        <fullName evidence="1">Uncharacterized protein</fullName>
    </submittedName>
</protein>